<dbReference type="Gene3D" id="1.10.3210.10">
    <property type="entry name" value="Hypothetical protein af1432"/>
    <property type="match status" value="1"/>
</dbReference>
<evidence type="ECO:0000313" key="2">
    <source>
        <dbReference type="Proteomes" id="UP001467690"/>
    </source>
</evidence>
<dbReference type="SUPFAM" id="SSF109604">
    <property type="entry name" value="HD-domain/PDEase-like"/>
    <property type="match status" value="1"/>
</dbReference>
<accession>A0ABV1RDY6</accession>
<name>A0ABV1RDY6_9ALTE</name>
<reference evidence="1 2" key="1">
    <citation type="submission" date="2024-06" db="EMBL/GenBank/DDBJ databases">
        <authorList>
            <person name="Chen R.Y."/>
        </authorList>
    </citation>
    <scope>NUCLEOTIDE SEQUENCE [LARGE SCALE GENOMIC DNA]</scope>
    <source>
        <strain evidence="1 2">D2</strain>
    </source>
</reference>
<comment type="caution">
    <text evidence="1">The sequence shown here is derived from an EMBL/GenBank/DDBJ whole genome shotgun (WGS) entry which is preliminary data.</text>
</comment>
<keyword evidence="2" id="KW-1185">Reference proteome</keyword>
<proteinExistence type="predicted"/>
<dbReference type="Proteomes" id="UP001467690">
    <property type="component" value="Unassembled WGS sequence"/>
</dbReference>
<evidence type="ECO:0000313" key="1">
    <source>
        <dbReference type="EMBL" id="MER2491136.1"/>
    </source>
</evidence>
<protein>
    <recommendedName>
        <fullName evidence="3">HDOD domain-containing protein</fullName>
    </recommendedName>
</protein>
<sequence length="417" mass="47850">MSFLQDLPFEGDLSTPLGELELKRKLHVRLSYKQRDQIAPFCMSAEKIFYQVLAEGNAQERLHEEQRRFEEELNRVLLEVEKDALIKRQFAKDSIRDKKQAVFKSVDLLLEKQLENALTQPLKYFCSSQDMGHLKRIFSVVGDDRMSVTGLTSVIEPCRWLSSAIIKFVNEAGFRATFKTPEANDLKKAINLLNVEGTCLLLPELLTQYLAQSHKGYMHSQWQRFMRYQQTVNMCAYLLARKSKRTGAYKVALLASVSTFSELMFMNMLAVLGKEALTASMQIANQRQSDFRSQTIGEYLPSTDVFINLMQLANIALPKTIDAFNFSHLPAALILDVFSEAETDPKNTSDAACTAIIMRAKAFAQYRYISTVKLDNNEHVVDFLKKYRMDNSSLQFLRAQDFRAMSVYTLLGWCRRN</sequence>
<evidence type="ECO:0008006" key="3">
    <source>
        <dbReference type="Google" id="ProtNLM"/>
    </source>
</evidence>
<dbReference type="EMBL" id="JBELOE010000083">
    <property type="protein sequence ID" value="MER2491136.1"/>
    <property type="molecule type" value="Genomic_DNA"/>
</dbReference>
<gene>
    <name evidence="1" type="ORF">ABS311_04495</name>
</gene>
<organism evidence="1 2">
    <name type="scientific">Catenovulum sediminis</name>
    <dbReference type="NCBI Taxonomy" id="1740262"/>
    <lineage>
        <taxon>Bacteria</taxon>
        <taxon>Pseudomonadati</taxon>
        <taxon>Pseudomonadota</taxon>
        <taxon>Gammaproteobacteria</taxon>
        <taxon>Alteromonadales</taxon>
        <taxon>Alteromonadaceae</taxon>
        <taxon>Catenovulum</taxon>
    </lineage>
</organism>
<dbReference type="RefSeq" id="WP_350400841.1">
    <property type="nucleotide sequence ID" value="NZ_JBELOE010000083.1"/>
</dbReference>